<accession>A0A656HLU4</accession>
<gene>
    <name evidence="4" type="ORF">Thini_3473</name>
</gene>
<dbReference type="InterPro" id="IPR050582">
    <property type="entry name" value="HAD-like_SerB"/>
</dbReference>
<evidence type="ECO:0000313" key="4">
    <source>
        <dbReference type="EMBL" id="EIJ35985.1"/>
    </source>
</evidence>
<sequence>MTLALFDLDNTLLSGDSDYEWGQFLVSKGLVERDHYETANQQFYEQYKRGVLDIHEFSAFSFKPLSERSMEELAELHREFMATAIRPLMSDAALQLVENHRHQDHTLVIITATNSFITRPIAEAFGIPNLLATEPKIVDGRYTREIEGVPCFQGGKVTRLQQWLEDRAETLAGSYFYSDSHNDLPLLELVDNPVVVDPDDTLHKIATHREWMIISLREAGL</sequence>
<protein>
    <submittedName>
        <fullName evidence="4">HAD-superfamily subfamily IB hydrolase, TIGR01490</fullName>
    </submittedName>
</protein>
<evidence type="ECO:0000313" key="5">
    <source>
        <dbReference type="Proteomes" id="UP000005317"/>
    </source>
</evidence>
<organism evidence="4 5">
    <name type="scientific">Thiothrix nivea (strain ATCC 35100 / DSM 5205 / JP2)</name>
    <dbReference type="NCBI Taxonomy" id="870187"/>
    <lineage>
        <taxon>Bacteria</taxon>
        <taxon>Pseudomonadati</taxon>
        <taxon>Pseudomonadota</taxon>
        <taxon>Gammaproteobacteria</taxon>
        <taxon>Thiotrichales</taxon>
        <taxon>Thiotrichaceae</taxon>
        <taxon>Thiothrix</taxon>
    </lineage>
</organism>
<dbReference type="GO" id="GO:0016787">
    <property type="term" value="F:hydrolase activity"/>
    <property type="evidence" value="ECO:0007669"/>
    <property type="project" value="UniProtKB-KW"/>
</dbReference>
<proteinExistence type="predicted"/>
<keyword evidence="5" id="KW-1185">Reference proteome</keyword>
<evidence type="ECO:0000256" key="1">
    <source>
        <dbReference type="ARBA" id="ARBA00022723"/>
    </source>
</evidence>
<dbReference type="AlphaFoldDB" id="A0A656HLU4"/>
<dbReference type="NCBIfam" id="TIGR01490">
    <property type="entry name" value="HAD-SF-IB-hyp1"/>
    <property type="match status" value="1"/>
</dbReference>
<dbReference type="RefSeq" id="WP_002709879.1">
    <property type="nucleotide sequence ID" value="NZ_JH651384.1"/>
</dbReference>
<dbReference type="Gene3D" id="1.20.1440.100">
    <property type="entry name" value="SG protein - dephosphorylation function"/>
    <property type="match status" value="1"/>
</dbReference>
<dbReference type="Proteomes" id="UP000005317">
    <property type="component" value="Unassembled WGS sequence"/>
</dbReference>
<dbReference type="InterPro" id="IPR023214">
    <property type="entry name" value="HAD_sf"/>
</dbReference>
<dbReference type="PANTHER" id="PTHR43344">
    <property type="entry name" value="PHOSPHOSERINE PHOSPHATASE"/>
    <property type="match status" value="1"/>
</dbReference>
<evidence type="ECO:0000256" key="3">
    <source>
        <dbReference type="ARBA" id="ARBA00022842"/>
    </source>
</evidence>
<dbReference type="InterPro" id="IPR006385">
    <property type="entry name" value="HAD_hydro_SerB1"/>
</dbReference>
<reference evidence="5" key="1">
    <citation type="journal article" date="2011" name="Stand. Genomic Sci.">
        <title>Genome sequence of the filamentous, gliding Thiothrix nivea neotype strain (JP2(T)).</title>
        <authorList>
            <person name="Lapidus A."/>
            <person name="Nolan M."/>
            <person name="Lucas S."/>
            <person name="Glavina Del Rio T."/>
            <person name="Tice H."/>
            <person name="Cheng J.F."/>
            <person name="Tapia R."/>
            <person name="Han C."/>
            <person name="Goodwin L."/>
            <person name="Pitluck S."/>
            <person name="Liolios K."/>
            <person name="Pagani I."/>
            <person name="Ivanova N."/>
            <person name="Huntemann M."/>
            <person name="Mavromatis K."/>
            <person name="Mikhailova N."/>
            <person name="Pati A."/>
            <person name="Chen A."/>
            <person name="Palaniappan K."/>
            <person name="Land M."/>
            <person name="Brambilla E.M."/>
            <person name="Rohde M."/>
            <person name="Abt B."/>
            <person name="Verbarg S."/>
            <person name="Goker M."/>
            <person name="Bristow J."/>
            <person name="Eisen J.A."/>
            <person name="Markowitz V."/>
            <person name="Hugenholtz P."/>
            <person name="Kyrpides N.C."/>
            <person name="Klenk H.P."/>
            <person name="Woyke T."/>
        </authorList>
    </citation>
    <scope>NUCLEOTIDE SEQUENCE [LARGE SCALE GENOMIC DNA]</scope>
    <source>
        <strain evidence="5">ATCC 35100 / DSM 5205 / JP2</strain>
    </source>
</reference>
<keyword evidence="2 4" id="KW-0378">Hydrolase</keyword>
<dbReference type="OrthoDB" id="9784466at2"/>
<evidence type="ECO:0000256" key="2">
    <source>
        <dbReference type="ARBA" id="ARBA00022801"/>
    </source>
</evidence>
<dbReference type="InterPro" id="IPR036412">
    <property type="entry name" value="HAD-like_sf"/>
</dbReference>
<dbReference type="CDD" id="cd02612">
    <property type="entry name" value="HAD_PGPPase"/>
    <property type="match status" value="1"/>
</dbReference>
<keyword evidence="1" id="KW-0479">Metal-binding</keyword>
<name>A0A656HLU4_THINJ</name>
<keyword evidence="3" id="KW-0460">Magnesium</keyword>
<dbReference type="EMBL" id="JH651384">
    <property type="protein sequence ID" value="EIJ35985.1"/>
    <property type="molecule type" value="Genomic_DNA"/>
</dbReference>
<dbReference type="Pfam" id="PF12710">
    <property type="entry name" value="HAD"/>
    <property type="match status" value="1"/>
</dbReference>
<dbReference type="SUPFAM" id="SSF56784">
    <property type="entry name" value="HAD-like"/>
    <property type="match status" value="1"/>
</dbReference>
<dbReference type="GO" id="GO:0046872">
    <property type="term" value="F:metal ion binding"/>
    <property type="evidence" value="ECO:0007669"/>
    <property type="project" value="UniProtKB-KW"/>
</dbReference>
<dbReference type="Gene3D" id="3.40.50.1000">
    <property type="entry name" value="HAD superfamily/HAD-like"/>
    <property type="match status" value="1"/>
</dbReference>
<dbReference type="PANTHER" id="PTHR43344:SF13">
    <property type="entry name" value="PHOSPHATASE RV3661-RELATED"/>
    <property type="match status" value="1"/>
</dbReference>
<dbReference type="NCBIfam" id="TIGR01488">
    <property type="entry name" value="HAD-SF-IB"/>
    <property type="match status" value="1"/>
</dbReference>